<keyword evidence="7" id="KW-0472">Membrane</keyword>
<dbReference type="PROSITE" id="PS51034">
    <property type="entry name" value="ZP_2"/>
    <property type="match status" value="1"/>
</dbReference>
<feature type="domain" description="ZP" evidence="9">
    <location>
        <begin position="1"/>
        <end position="215"/>
    </location>
</feature>
<dbReference type="InterPro" id="IPR001507">
    <property type="entry name" value="ZP_dom"/>
</dbReference>
<dbReference type="CTD" id="9950568"/>
<evidence type="ECO:0000256" key="5">
    <source>
        <dbReference type="ARBA" id="ARBA00022729"/>
    </source>
</evidence>
<feature type="compositionally biased region" description="Low complexity" evidence="8">
    <location>
        <begin position="291"/>
        <end position="301"/>
    </location>
</feature>
<feature type="compositionally biased region" description="Low complexity" evidence="8">
    <location>
        <begin position="220"/>
        <end position="231"/>
    </location>
</feature>
<evidence type="ECO:0000256" key="3">
    <source>
        <dbReference type="ARBA" id="ARBA00022475"/>
    </source>
</evidence>
<evidence type="ECO:0000259" key="9">
    <source>
        <dbReference type="PROSITE" id="PS51034"/>
    </source>
</evidence>
<dbReference type="InterPro" id="IPR056953">
    <property type="entry name" value="CUT_N"/>
</dbReference>
<evidence type="ECO:0000256" key="7">
    <source>
        <dbReference type="ARBA" id="ARBA00023136"/>
    </source>
</evidence>
<dbReference type="KEGG" id="loa:LOAG_13098"/>
<dbReference type="PANTHER" id="PTHR22907">
    <property type="entry name" value="GH04558P"/>
    <property type="match status" value="1"/>
</dbReference>
<keyword evidence="6" id="KW-1133">Transmembrane helix</keyword>
<keyword evidence="4" id="KW-0812">Transmembrane</keyword>
<feature type="compositionally biased region" description="Acidic residues" evidence="8">
    <location>
        <begin position="302"/>
        <end position="315"/>
    </location>
</feature>
<dbReference type="InParanoid" id="A0A1S0TK32"/>
<reference evidence="10" key="1">
    <citation type="submission" date="2012-04" db="EMBL/GenBank/DDBJ databases">
        <title>The Genome Sequence of Loa loa.</title>
        <authorList>
            <consortium name="The Broad Institute Genome Sequencing Platform"/>
            <consortium name="Broad Institute Genome Sequencing Center for Infectious Disease"/>
            <person name="Nutman T.B."/>
            <person name="Fink D.L."/>
            <person name="Russ C."/>
            <person name="Young S."/>
            <person name="Zeng Q."/>
            <person name="Gargeya S."/>
            <person name="Alvarado L."/>
            <person name="Berlin A."/>
            <person name="Chapman S.B."/>
            <person name="Chen Z."/>
            <person name="Freedman E."/>
            <person name="Gellesch M."/>
            <person name="Goldberg J."/>
            <person name="Griggs A."/>
            <person name="Gujja S."/>
            <person name="Heilman E.R."/>
            <person name="Heiman D."/>
            <person name="Howarth C."/>
            <person name="Mehta T."/>
            <person name="Neiman D."/>
            <person name="Pearson M."/>
            <person name="Roberts A."/>
            <person name="Saif S."/>
            <person name="Shea T."/>
            <person name="Shenoy N."/>
            <person name="Sisk P."/>
            <person name="Stolte C."/>
            <person name="Sykes S."/>
            <person name="White J."/>
            <person name="Yandava C."/>
            <person name="Haas B."/>
            <person name="Henn M.R."/>
            <person name="Nusbaum C."/>
            <person name="Birren B."/>
        </authorList>
    </citation>
    <scope>NUCLEOTIDE SEQUENCE [LARGE SCALE GENOMIC DNA]</scope>
</reference>
<evidence type="ECO:0000256" key="8">
    <source>
        <dbReference type="SAM" id="MobiDB-lite"/>
    </source>
</evidence>
<evidence type="ECO:0000256" key="4">
    <source>
        <dbReference type="ARBA" id="ARBA00022692"/>
    </source>
</evidence>
<dbReference type="OrthoDB" id="6139674at2759"/>
<dbReference type="SMART" id="SM00241">
    <property type="entry name" value="ZP"/>
    <property type="match status" value="1"/>
</dbReference>
<dbReference type="InterPro" id="IPR057475">
    <property type="entry name" value="CUT_C"/>
</dbReference>
<dbReference type="AlphaFoldDB" id="A0A1S0TK32"/>
<proteinExistence type="predicted"/>
<protein>
    <recommendedName>
        <fullName evidence="9">ZP domain-containing protein</fullName>
    </recommendedName>
</protein>
<dbReference type="PANTHER" id="PTHR22907:SF58">
    <property type="entry name" value="ZP DOMAIN-CONTAINING PROTEIN"/>
    <property type="match status" value="1"/>
</dbReference>
<keyword evidence="3" id="KW-1003">Cell membrane</keyword>
<evidence type="ECO:0000313" key="10">
    <source>
        <dbReference type="EMBL" id="EFO15412.2"/>
    </source>
</evidence>
<evidence type="ECO:0000256" key="1">
    <source>
        <dbReference type="ARBA" id="ARBA00004251"/>
    </source>
</evidence>
<dbReference type="GeneID" id="9950568"/>
<dbReference type="Pfam" id="PF25301">
    <property type="entry name" value="CUT_C"/>
    <property type="match status" value="1"/>
</dbReference>
<dbReference type="EMBL" id="JH712572">
    <property type="protein sequence ID" value="EFO15412.2"/>
    <property type="molecule type" value="Genomic_DNA"/>
</dbReference>
<comment type="subcellular location">
    <subcellularLocation>
        <location evidence="1">Cell membrane</location>
        <topology evidence="1">Single-pass type I membrane protein</topology>
    </subcellularLocation>
</comment>
<feature type="non-terminal residue" evidence="10">
    <location>
        <position position="1"/>
    </location>
</feature>
<feature type="compositionally biased region" description="Polar residues" evidence="8">
    <location>
        <begin position="234"/>
        <end position="269"/>
    </location>
</feature>
<dbReference type="Pfam" id="PF25057">
    <property type="entry name" value="CUT_N"/>
    <property type="match status" value="1"/>
</dbReference>
<name>A0A1S0TK32_LOALO</name>
<dbReference type="GO" id="GO:0042302">
    <property type="term" value="F:structural constituent of cuticle"/>
    <property type="evidence" value="ECO:0007669"/>
    <property type="project" value="UniProtKB-KW"/>
</dbReference>
<dbReference type="GO" id="GO:0005886">
    <property type="term" value="C:plasma membrane"/>
    <property type="evidence" value="ECO:0007669"/>
    <property type="project" value="UniProtKB-SubCell"/>
</dbReference>
<sequence length="315" mass="34729">ECFPERLRLRFEPEEPFHGHIYVKGYFTHENCHLDFTRNPTVSPFDFNVLYKSPCVQKCETQEEPPNIFFHVNVIVQHHHLFLTQADSEYSVNCFYKREIESSAQEMKVNGWRTVKYASVGDRLIHKWSCESDGYGILVHSCFVHDGTTSQLVDKQGCVIDHTLMEPLIYNDDLTVAHSVVPAFKFADQLTIRFQCKVTLCNKSQSGCEGISPPNCEIVSTSTSTTELSETVPDGSTSTAESSETVPDGSTSTAESSETVPDGPTSTTEPPEALPDGSTSATESPTVPDGSTSATESTSDSNESEENSNESEGTE</sequence>
<keyword evidence="5" id="KW-0732">Signal</keyword>
<organism evidence="10">
    <name type="scientific">Loa loa</name>
    <name type="common">Eye worm</name>
    <name type="synonym">Filaria loa</name>
    <dbReference type="NCBI Taxonomy" id="7209"/>
    <lineage>
        <taxon>Eukaryota</taxon>
        <taxon>Metazoa</taxon>
        <taxon>Ecdysozoa</taxon>
        <taxon>Nematoda</taxon>
        <taxon>Chromadorea</taxon>
        <taxon>Rhabditida</taxon>
        <taxon>Spirurina</taxon>
        <taxon>Spiruromorpha</taxon>
        <taxon>Filarioidea</taxon>
        <taxon>Onchocercidae</taxon>
        <taxon>Loa</taxon>
    </lineage>
</organism>
<feature type="region of interest" description="Disordered" evidence="8">
    <location>
        <begin position="205"/>
        <end position="315"/>
    </location>
</feature>
<dbReference type="RefSeq" id="XP_020301229.1">
    <property type="nucleotide sequence ID" value="XM_020448646.1"/>
</dbReference>
<accession>A0A1S0TK32</accession>
<evidence type="ECO:0000256" key="6">
    <source>
        <dbReference type="ARBA" id="ARBA00022989"/>
    </source>
</evidence>
<evidence type="ECO:0000256" key="2">
    <source>
        <dbReference type="ARBA" id="ARBA00022460"/>
    </source>
</evidence>
<gene>
    <name evidence="10" type="ORF">LOAG_13098</name>
</gene>
<dbReference type="InterPro" id="IPR051962">
    <property type="entry name" value="Cuticlin"/>
</dbReference>
<keyword evidence="2" id="KW-0193">Cuticle</keyword>